<name>A0A1Q3E5R1_LENED</name>
<sequence length="144" mass="15895">MNNEQDHLHSTTPLSLSLQPSILVAAATLVLAGSAVFLKSNLRIGNLRLLPKGLESDAQSASEDQHEPYDIHEDSNFNDASKLQTSRSKERRKRRKDPMKELTKGGKKAKDLAKLLKHVDLPGPSDPTSTTGTVIELHYFQPQS</sequence>
<gene>
    <name evidence="3" type="ORF">LENED_004271</name>
</gene>
<reference evidence="3 4" key="1">
    <citation type="submission" date="2016-08" db="EMBL/GenBank/DDBJ databases">
        <authorList>
            <consortium name="Lentinula edodes genome sequencing consortium"/>
            <person name="Sakamoto Y."/>
            <person name="Nakade K."/>
            <person name="Sato S."/>
            <person name="Yoshida Y."/>
            <person name="Miyazaki K."/>
            <person name="Natsume S."/>
            <person name="Konno N."/>
        </authorList>
    </citation>
    <scope>NUCLEOTIDE SEQUENCE [LARGE SCALE GENOMIC DNA]</scope>
    <source>
        <strain evidence="3 4">NBRC 111202</strain>
    </source>
</reference>
<evidence type="ECO:0000256" key="2">
    <source>
        <dbReference type="SAM" id="Phobius"/>
    </source>
</evidence>
<keyword evidence="2" id="KW-1133">Transmembrane helix</keyword>
<reference evidence="3 4" key="2">
    <citation type="submission" date="2017-02" db="EMBL/GenBank/DDBJ databases">
        <title>A genome survey and senescence transcriptome analysis in Lentinula edodes.</title>
        <authorList>
            <person name="Sakamoto Y."/>
            <person name="Nakade K."/>
            <person name="Sato S."/>
            <person name="Yoshida Y."/>
            <person name="Miyazaki K."/>
            <person name="Natsume S."/>
            <person name="Konno N."/>
        </authorList>
    </citation>
    <scope>NUCLEOTIDE SEQUENCE [LARGE SCALE GENOMIC DNA]</scope>
    <source>
        <strain evidence="3 4">NBRC 111202</strain>
    </source>
</reference>
<keyword evidence="2" id="KW-0472">Membrane</keyword>
<dbReference type="AlphaFoldDB" id="A0A1Q3E5R1"/>
<evidence type="ECO:0008006" key="5">
    <source>
        <dbReference type="Google" id="ProtNLM"/>
    </source>
</evidence>
<proteinExistence type="predicted"/>
<feature type="compositionally biased region" description="Basic and acidic residues" evidence="1">
    <location>
        <begin position="98"/>
        <end position="108"/>
    </location>
</feature>
<feature type="transmembrane region" description="Helical" evidence="2">
    <location>
        <begin position="20"/>
        <end position="38"/>
    </location>
</feature>
<comment type="caution">
    <text evidence="3">The sequence shown here is derived from an EMBL/GenBank/DDBJ whole genome shotgun (WGS) entry which is preliminary data.</text>
</comment>
<keyword evidence="2" id="KW-0812">Transmembrane</keyword>
<dbReference type="Proteomes" id="UP000188533">
    <property type="component" value="Unassembled WGS sequence"/>
</dbReference>
<feature type="compositionally biased region" description="Basic and acidic residues" evidence="1">
    <location>
        <begin position="63"/>
        <end position="75"/>
    </location>
</feature>
<evidence type="ECO:0000313" key="3">
    <source>
        <dbReference type="EMBL" id="GAW02607.1"/>
    </source>
</evidence>
<feature type="region of interest" description="Disordered" evidence="1">
    <location>
        <begin position="55"/>
        <end position="108"/>
    </location>
</feature>
<evidence type="ECO:0000256" key="1">
    <source>
        <dbReference type="SAM" id="MobiDB-lite"/>
    </source>
</evidence>
<accession>A0A1Q3E5R1</accession>
<evidence type="ECO:0000313" key="4">
    <source>
        <dbReference type="Proteomes" id="UP000188533"/>
    </source>
</evidence>
<keyword evidence="4" id="KW-1185">Reference proteome</keyword>
<dbReference type="EMBL" id="BDGU01000102">
    <property type="protein sequence ID" value="GAW02607.1"/>
    <property type="molecule type" value="Genomic_DNA"/>
</dbReference>
<protein>
    <recommendedName>
        <fullName evidence="5">Transmembrane protein</fullName>
    </recommendedName>
</protein>
<organism evidence="3 4">
    <name type="scientific">Lentinula edodes</name>
    <name type="common">Shiitake mushroom</name>
    <name type="synonym">Lentinus edodes</name>
    <dbReference type="NCBI Taxonomy" id="5353"/>
    <lineage>
        <taxon>Eukaryota</taxon>
        <taxon>Fungi</taxon>
        <taxon>Dikarya</taxon>
        <taxon>Basidiomycota</taxon>
        <taxon>Agaricomycotina</taxon>
        <taxon>Agaricomycetes</taxon>
        <taxon>Agaricomycetidae</taxon>
        <taxon>Agaricales</taxon>
        <taxon>Marasmiineae</taxon>
        <taxon>Omphalotaceae</taxon>
        <taxon>Lentinula</taxon>
    </lineage>
</organism>